<dbReference type="EMBL" id="JAFJYC010000002">
    <property type="protein sequence ID" value="MBT9432855.1"/>
    <property type="molecule type" value="Genomic_DNA"/>
</dbReference>
<reference evidence="2 3" key="1">
    <citation type="journal article" date="2021" name="Genome Biol. Evol.">
        <title>The evolution of interdependence in a four-way mealybug symbiosis.</title>
        <authorList>
            <person name="Garber A.I."/>
            <person name="Kupper M."/>
            <person name="Laetsch D.R."/>
            <person name="Weldon S.R."/>
            <person name="Ladinsky M.S."/>
            <person name="Bjorkman P.J."/>
            <person name="McCutcheon J.P."/>
        </authorList>
    </citation>
    <scope>NUCLEOTIDE SEQUENCE [LARGE SCALE GENOMIC DNA]</scope>
    <source>
        <strain evidence="2">SOD</strain>
    </source>
</reference>
<evidence type="ECO:0000313" key="2">
    <source>
        <dbReference type="EMBL" id="MBT9432855.1"/>
    </source>
</evidence>
<dbReference type="Proteomes" id="UP000811282">
    <property type="component" value="Unassembled WGS sequence"/>
</dbReference>
<gene>
    <name evidence="2" type="ORF">JZM24_13260</name>
</gene>
<keyword evidence="1" id="KW-0472">Membrane</keyword>
<dbReference type="RefSeq" id="WP_215670225.1">
    <property type="nucleotide sequence ID" value="NZ_JAFJYC010000002.1"/>
</dbReference>
<evidence type="ECO:0000256" key="1">
    <source>
        <dbReference type="SAM" id="Phobius"/>
    </source>
</evidence>
<feature type="transmembrane region" description="Helical" evidence="1">
    <location>
        <begin position="20"/>
        <end position="38"/>
    </location>
</feature>
<keyword evidence="1" id="KW-1133">Transmembrane helix</keyword>
<organism evidence="2 3">
    <name type="scientific">Candidatus Sodalis endolongispinus</name>
    <dbReference type="NCBI Taxonomy" id="2812662"/>
    <lineage>
        <taxon>Bacteria</taxon>
        <taxon>Pseudomonadati</taxon>
        <taxon>Pseudomonadota</taxon>
        <taxon>Gammaproteobacteria</taxon>
        <taxon>Enterobacterales</taxon>
        <taxon>Bruguierivoracaceae</taxon>
        <taxon>Sodalis</taxon>
    </lineage>
</organism>
<keyword evidence="1" id="KW-0812">Transmembrane</keyword>
<proteinExistence type="predicted"/>
<evidence type="ECO:0000313" key="3">
    <source>
        <dbReference type="Proteomes" id="UP000811282"/>
    </source>
</evidence>
<name>A0ABS5YE83_9GAMM</name>
<sequence length="158" mass="17309">MALWAGITCHRRPDLLRSWAAGMTAVWSVALLLLLPWLDAARSYHQPFVQLRPLLAAPNCLATDGLGESELGMLHYLTGVAGRRIYAGHSGEGEPGHMNAAAIICWCSRGWKKTAYRRRRPGGGFGAAGASMMEQVSIMRLYAYASALCRDYPLLFTV</sequence>
<comment type="caution">
    <text evidence="2">The sequence shown here is derived from an EMBL/GenBank/DDBJ whole genome shotgun (WGS) entry which is preliminary data.</text>
</comment>
<accession>A0ABS5YE83</accession>
<protein>
    <submittedName>
        <fullName evidence="2">Uncharacterized protein</fullName>
    </submittedName>
</protein>
<keyword evidence="3" id="KW-1185">Reference proteome</keyword>